<accession>A0A5B0RM77</accession>
<dbReference type="AlphaFoldDB" id="A0A5B0RM77"/>
<comment type="caution">
    <text evidence="1">The sequence shown here is derived from an EMBL/GenBank/DDBJ whole genome shotgun (WGS) entry which is preliminary data.</text>
</comment>
<name>A0A5B0RM77_PUCGR</name>
<evidence type="ECO:0000313" key="1">
    <source>
        <dbReference type="EMBL" id="KAA1125844.1"/>
    </source>
</evidence>
<dbReference type="EMBL" id="VDEP01000174">
    <property type="protein sequence ID" value="KAA1125844.1"/>
    <property type="molecule type" value="Genomic_DNA"/>
</dbReference>
<proteinExistence type="predicted"/>
<dbReference type="Proteomes" id="UP000325313">
    <property type="component" value="Unassembled WGS sequence"/>
</dbReference>
<protein>
    <submittedName>
        <fullName evidence="1">Uncharacterized protein</fullName>
    </submittedName>
</protein>
<reference evidence="1 2" key="1">
    <citation type="submission" date="2019-05" db="EMBL/GenBank/DDBJ databases">
        <title>Emergence of the Ug99 lineage of the wheat stem rust pathogen through somatic hybridization.</title>
        <authorList>
            <person name="Li F."/>
            <person name="Upadhyaya N.M."/>
            <person name="Sperschneider J."/>
            <person name="Matny O."/>
            <person name="Nguyen-Phuc H."/>
            <person name="Mago R."/>
            <person name="Raley C."/>
            <person name="Miller M.E."/>
            <person name="Silverstein K.A.T."/>
            <person name="Henningsen E."/>
            <person name="Hirsch C.D."/>
            <person name="Visser B."/>
            <person name="Pretorius Z.A."/>
            <person name="Steffenson B.J."/>
            <person name="Schwessinger B."/>
            <person name="Dodds P.N."/>
            <person name="Figueroa M."/>
        </authorList>
    </citation>
    <scope>NUCLEOTIDE SEQUENCE [LARGE SCALE GENOMIC DNA]</scope>
    <source>
        <strain evidence="1 2">Ug99</strain>
    </source>
</reference>
<gene>
    <name evidence="1" type="ORF">PGTUg99_007475</name>
</gene>
<evidence type="ECO:0000313" key="2">
    <source>
        <dbReference type="Proteomes" id="UP000325313"/>
    </source>
</evidence>
<organism evidence="1 2">
    <name type="scientific">Puccinia graminis f. sp. tritici</name>
    <dbReference type="NCBI Taxonomy" id="56615"/>
    <lineage>
        <taxon>Eukaryota</taxon>
        <taxon>Fungi</taxon>
        <taxon>Dikarya</taxon>
        <taxon>Basidiomycota</taxon>
        <taxon>Pucciniomycotina</taxon>
        <taxon>Pucciniomycetes</taxon>
        <taxon>Pucciniales</taxon>
        <taxon>Pucciniaceae</taxon>
        <taxon>Puccinia</taxon>
    </lineage>
</organism>
<sequence length="106" mass="11998">MKKLPHDLAMTVDGLMADSSRSIMLKKMDAVCADYRVQTILDPILDRLSVDARNLLRRARLLLTSKQVDNKVHIMAKMLFNNAFADFSQFKVGALYLGFLSLVKKP</sequence>